<protein>
    <submittedName>
        <fullName evidence="1">Uncharacterized protein</fullName>
    </submittedName>
</protein>
<sequence length="133" mass="14924">MTTTTTTDTAMSDGEKTRRQIFGNLLEAFEARKLEVALLNQFEDTVEPITPDDGAEYIDRGAVMLCNPENEHNARIHLYLNGRNTSAFKFLDAAAKTGFTVGDLFIRYFHEGTGTIQVRLDFPDLDDDAEVMI</sequence>
<dbReference type="Proteomes" id="UP000252189">
    <property type="component" value="Unassembled WGS sequence"/>
</dbReference>
<evidence type="ECO:0000313" key="1">
    <source>
        <dbReference type="EMBL" id="RCU47913.1"/>
    </source>
</evidence>
<proteinExistence type="predicted"/>
<gene>
    <name evidence="1" type="ORF">DU504_11785</name>
</gene>
<dbReference type="AlphaFoldDB" id="A0A368ND20"/>
<accession>A0A368ND20</accession>
<keyword evidence="2" id="KW-1185">Reference proteome</keyword>
<organism evidence="1 2">
    <name type="scientific">Haloplanus salinus</name>
    <dbReference type="NCBI Taxonomy" id="1126245"/>
    <lineage>
        <taxon>Archaea</taxon>
        <taxon>Methanobacteriati</taxon>
        <taxon>Methanobacteriota</taxon>
        <taxon>Stenosarchaea group</taxon>
        <taxon>Halobacteria</taxon>
        <taxon>Halobacteriales</taxon>
        <taxon>Haloferacaceae</taxon>
        <taxon>Haloplanus</taxon>
    </lineage>
</organism>
<comment type="caution">
    <text evidence="1">The sequence shown here is derived from an EMBL/GenBank/DDBJ whole genome shotgun (WGS) entry which is preliminary data.</text>
</comment>
<dbReference type="EMBL" id="QPHM01000001">
    <property type="protein sequence ID" value="RCU47913.1"/>
    <property type="molecule type" value="Genomic_DNA"/>
</dbReference>
<name>A0A368ND20_9EURY</name>
<reference evidence="1 2" key="1">
    <citation type="submission" date="2018-07" db="EMBL/GenBank/DDBJ databases">
        <title>Genome sequences of Haloplanus salinus JCM 18368T.</title>
        <authorList>
            <person name="Kim Y.B."/>
            <person name="Roh S.W."/>
        </authorList>
    </citation>
    <scope>NUCLEOTIDE SEQUENCE [LARGE SCALE GENOMIC DNA]</scope>
    <source>
        <strain evidence="1 2">JCM 18368</strain>
    </source>
</reference>
<evidence type="ECO:0000313" key="2">
    <source>
        <dbReference type="Proteomes" id="UP000252189"/>
    </source>
</evidence>